<name>A0A1B7YEK2_COLHI</name>
<dbReference type="KEGG" id="chig:CH63R_05940"/>
<feature type="compositionally biased region" description="Basic and acidic residues" evidence="1">
    <location>
        <begin position="19"/>
        <end position="28"/>
    </location>
</feature>
<organism evidence="2 3">
    <name type="scientific">Colletotrichum higginsianum (strain IMI 349063)</name>
    <name type="common">Crucifer anthracnose fungus</name>
    <dbReference type="NCBI Taxonomy" id="759273"/>
    <lineage>
        <taxon>Eukaryota</taxon>
        <taxon>Fungi</taxon>
        <taxon>Dikarya</taxon>
        <taxon>Ascomycota</taxon>
        <taxon>Pezizomycotina</taxon>
        <taxon>Sordariomycetes</taxon>
        <taxon>Hypocreomycetidae</taxon>
        <taxon>Glomerellales</taxon>
        <taxon>Glomerellaceae</taxon>
        <taxon>Colletotrichum</taxon>
        <taxon>Colletotrichum destructivum species complex</taxon>
    </lineage>
</organism>
<proteinExistence type="predicted"/>
<gene>
    <name evidence="2" type="ORF">CH63R_05940</name>
</gene>
<comment type="caution">
    <text evidence="2">The sequence shown here is derived from an EMBL/GenBank/DDBJ whole genome shotgun (WGS) entry which is preliminary data.</text>
</comment>
<feature type="compositionally biased region" description="Polar residues" evidence="1">
    <location>
        <begin position="98"/>
        <end position="107"/>
    </location>
</feature>
<dbReference type="AlphaFoldDB" id="A0A1B7YEK2"/>
<protein>
    <submittedName>
        <fullName evidence="2">Uncharacterized protein</fullName>
    </submittedName>
</protein>
<dbReference type="GeneID" id="28865022"/>
<reference evidence="3" key="1">
    <citation type="journal article" date="2017" name="BMC Genomics">
        <title>Gapless genome assembly of Colletotrichum higginsianum reveals chromosome structure and association of transposable elements with secondary metabolite gene clusters.</title>
        <authorList>
            <person name="Dallery J.-F."/>
            <person name="Lapalu N."/>
            <person name="Zampounis A."/>
            <person name="Pigne S."/>
            <person name="Luyten I."/>
            <person name="Amselem J."/>
            <person name="Wittenberg A.H.J."/>
            <person name="Zhou S."/>
            <person name="de Queiroz M.V."/>
            <person name="Robin G.P."/>
            <person name="Auger A."/>
            <person name="Hainaut M."/>
            <person name="Henrissat B."/>
            <person name="Kim K.-T."/>
            <person name="Lee Y.-H."/>
            <person name="Lespinet O."/>
            <person name="Schwartz D.C."/>
            <person name="Thon M.R."/>
            <person name="O'Connell R.J."/>
        </authorList>
    </citation>
    <scope>NUCLEOTIDE SEQUENCE [LARGE SCALE GENOMIC DNA]</scope>
    <source>
        <strain evidence="3">IMI 349063</strain>
    </source>
</reference>
<dbReference type="EMBL" id="LTAN01000004">
    <property type="protein sequence ID" value="OBR10248.1"/>
    <property type="molecule type" value="Genomic_DNA"/>
</dbReference>
<sequence>MRQFNRRATPNRRKTRSVLPDERGREAKASMLGARGLWAAAQDQTNNKQNKHGLLSSGSNNQPTAGPNRATIRSKRGTDSPTFGTAAMGHGPLDHWTNKQNAGALTL</sequence>
<keyword evidence="3" id="KW-1185">Reference proteome</keyword>
<feature type="region of interest" description="Disordered" evidence="1">
    <location>
        <begin position="1"/>
        <end position="107"/>
    </location>
</feature>
<dbReference type="RefSeq" id="XP_018158765.1">
    <property type="nucleotide sequence ID" value="XM_018300915.1"/>
</dbReference>
<dbReference type="Proteomes" id="UP000092177">
    <property type="component" value="Chromosome 4"/>
</dbReference>
<evidence type="ECO:0000313" key="3">
    <source>
        <dbReference type="Proteomes" id="UP000092177"/>
    </source>
</evidence>
<evidence type="ECO:0000313" key="2">
    <source>
        <dbReference type="EMBL" id="OBR10248.1"/>
    </source>
</evidence>
<evidence type="ECO:0000256" key="1">
    <source>
        <dbReference type="SAM" id="MobiDB-lite"/>
    </source>
</evidence>
<dbReference type="VEuPathDB" id="FungiDB:CH63R_05940"/>
<accession>A0A1B7YEK2</accession>
<feature type="compositionally biased region" description="Polar residues" evidence="1">
    <location>
        <begin position="56"/>
        <end position="65"/>
    </location>
</feature>